<dbReference type="Gene3D" id="3.40.50.150">
    <property type="entry name" value="Vaccinia Virus protein VP39"/>
    <property type="match status" value="1"/>
</dbReference>
<dbReference type="EMBL" id="BK032510">
    <property type="protein sequence ID" value="DAF43868.1"/>
    <property type="molecule type" value="Genomic_DNA"/>
</dbReference>
<accession>A0A8S5RYM1</accession>
<protein>
    <recommendedName>
        <fullName evidence="2">Methyltransferase</fullName>
    </recommendedName>
</protein>
<dbReference type="InterPro" id="IPR029063">
    <property type="entry name" value="SAM-dependent_MTases_sf"/>
</dbReference>
<dbReference type="SUPFAM" id="SSF53335">
    <property type="entry name" value="S-adenosyl-L-methionine-dependent methyltransferases"/>
    <property type="match status" value="1"/>
</dbReference>
<organism evidence="1">
    <name type="scientific">Myoviridae sp. ctNQV2</name>
    <dbReference type="NCBI Taxonomy" id="2827683"/>
    <lineage>
        <taxon>Viruses</taxon>
        <taxon>Duplodnaviria</taxon>
        <taxon>Heunggongvirae</taxon>
        <taxon>Uroviricota</taxon>
        <taxon>Caudoviricetes</taxon>
    </lineage>
</organism>
<evidence type="ECO:0000313" key="1">
    <source>
        <dbReference type="EMBL" id="DAF43868.1"/>
    </source>
</evidence>
<reference evidence="1" key="1">
    <citation type="journal article" date="2021" name="Proc. Natl. Acad. Sci. U.S.A.">
        <title>A Catalog of Tens of Thousands of Viruses from Human Metagenomes Reveals Hidden Associations with Chronic Diseases.</title>
        <authorList>
            <person name="Tisza M.J."/>
            <person name="Buck C.B."/>
        </authorList>
    </citation>
    <scope>NUCLEOTIDE SEQUENCE</scope>
    <source>
        <strain evidence="1">CtNQV2</strain>
    </source>
</reference>
<evidence type="ECO:0008006" key="2">
    <source>
        <dbReference type="Google" id="ProtNLM"/>
    </source>
</evidence>
<sequence length="248" mass="28833">MENKIEYKDVIKSTSHDQKEIMYNIMQLHNGGKPFYADMTYSSGKFYEPKKGDKYIIPAPTVKLDVVPQFNDVLKLEPLGKLPFEDNSIESLVIDLPFVIAPRDSASTKLTDQNGRNVIMNRFSSYYPVAEMLESYHHWINEAYRVLKPDGICVFKCQSTVTGGKQLMSCEYSWLCATAAGFYTLDQFFLLAKNRLHSGKIKTQQHARKFTSTFYVFKKSDKKKISYMKWMDDEKQYEFIKNLQDQLV</sequence>
<name>A0A8S5RYM1_9CAUD</name>
<proteinExistence type="predicted"/>